<evidence type="ECO:0000256" key="4">
    <source>
        <dbReference type="ARBA" id="ARBA00022692"/>
    </source>
</evidence>
<evidence type="ECO:0000256" key="8">
    <source>
        <dbReference type="SAM" id="Phobius"/>
    </source>
</evidence>
<proteinExistence type="predicted"/>
<dbReference type="InterPro" id="IPR011701">
    <property type="entry name" value="MFS"/>
</dbReference>
<dbReference type="AlphaFoldDB" id="A0A239NT64"/>
<dbReference type="GO" id="GO:0046677">
    <property type="term" value="P:response to antibiotic"/>
    <property type="evidence" value="ECO:0007669"/>
    <property type="project" value="UniProtKB-KW"/>
</dbReference>
<dbReference type="InterPro" id="IPR004638">
    <property type="entry name" value="EmrB-like"/>
</dbReference>
<evidence type="ECO:0000256" key="3">
    <source>
        <dbReference type="ARBA" id="ARBA00022475"/>
    </source>
</evidence>
<evidence type="ECO:0000313" key="10">
    <source>
        <dbReference type="EMBL" id="SNT58035.1"/>
    </source>
</evidence>
<dbReference type="GO" id="GO:0022857">
    <property type="term" value="F:transmembrane transporter activity"/>
    <property type="evidence" value="ECO:0007669"/>
    <property type="project" value="InterPro"/>
</dbReference>
<dbReference type="OrthoDB" id="9781469at2"/>
<gene>
    <name evidence="10" type="ORF">SAMN05216252_14724</name>
</gene>
<feature type="transmembrane region" description="Helical" evidence="8">
    <location>
        <begin position="129"/>
        <end position="148"/>
    </location>
</feature>
<name>A0A239NT64_9ACTN</name>
<dbReference type="NCBIfam" id="TIGR00711">
    <property type="entry name" value="efflux_EmrB"/>
    <property type="match status" value="1"/>
</dbReference>
<feature type="transmembrane region" description="Helical" evidence="8">
    <location>
        <begin position="324"/>
        <end position="343"/>
    </location>
</feature>
<feature type="transmembrane region" description="Helical" evidence="8">
    <location>
        <begin position="160"/>
        <end position="180"/>
    </location>
</feature>
<dbReference type="EMBL" id="FZOF01000047">
    <property type="protein sequence ID" value="SNT58035.1"/>
    <property type="molecule type" value="Genomic_DNA"/>
</dbReference>
<feature type="transmembrane region" description="Helical" evidence="8">
    <location>
        <begin position="396"/>
        <end position="413"/>
    </location>
</feature>
<feature type="domain" description="Major facilitator superfamily (MFS) profile" evidence="9">
    <location>
        <begin position="6"/>
        <end position="490"/>
    </location>
</feature>
<evidence type="ECO:0000256" key="2">
    <source>
        <dbReference type="ARBA" id="ARBA00022448"/>
    </source>
</evidence>
<dbReference type="PROSITE" id="PS50850">
    <property type="entry name" value="MFS"/>
    <property type="match status" value="1"/>
</dbReference>
<dbReference type="InterPro" id="IPR020846">
    <property type="entry name" value="MFS_dom"/>
</dbReference>
<keyword evidence="5 8" id="KW-1133">Transmembrane helix</keyword>
<feature type="transmembrane region" description="Helical" evidence="8">
    <location>
        <begin position="105"/>
        <end position="122"/>
    </location>
</feature>
<dbReference type="PANTHER" id="PTHR42718">
    <property type="entry name" value="MAJOR FACILITATOR SUPERFAMILY MULTIDRUG TRANSPORTER MFSC"/>
    <property type="match status" value="1"/>
</dbReference>
<dbReference type="Gene3D" id="1.20.1720.10">
    <property type="entry name" value="Multidrug resistance protein D"/>
    <property type="match status" value="1"/>
</dbReference>
<evidence type="ECO:0000256" key="7">
    <source>
        <dbReference type="ARBA" id="ARBA00023251"/>
    </source>
</evidence>
<keyword evidence="6 8" id="KW-0472">Membrane</keyword>
<feature type="transmembrane region" description="Helical" evidence="8">
    <location>
        <begin position="48"/>
        <end position="67"/>
    </location>
</feature>
<dbReference type="RefSeq" id="WP_089229178.1">
    <property type="nucleotide sequence ID" value="NZ_FZOF01000047.1"/>
</dbReference>
<evidence type="ECO:0000313" key="11">
    <source>
        <dbReference type="Proteomes" id="UP000198280"/>
    </source>
</evidence>
<reference evidence="10 11" key="1">
    <citation type="submission" date="2017-06" db="EMBL/GenBank/DDBJ databases">
        <authorList>
            <person name="Kim H.J."/>
            <person name="Triplett B.A."/>
        </authorList>
    </citation>
    <scope>NUCLEOTIDE SEQUENCE [LARGE SCALE GENOMIC DNA]</scope>
    <source>
        <strain evidence="10 11">CGMCC 4.1858</strain>
    </source>
</reference>
<feature type="transmembrane region" description="Helical" evidence="8">
    <location>
        <begin position="223"/>
        <end position="240"/>
    </location>
</feature>
<dbReference type="Proteomes" id="UP000198280">
    <property type="component" value="Unassembled WGS sequence"/>
</dbReference>
<keyword evidence="2" id="KW-0813">Transport</keyword>
<dbReference type="Gene3D" id="1.20.1250.20">
    <property type="entry name" value="MFS general substrate transporter like domains"/>
    <property type="match status" value="1"/>
</dbReference>
<feature type="transmembrane region" description="Helical" evidence="8">
    <location>
        <begin position="297"/>
        <end position="317"/>
    </location>
</feature>
<feature type="transmembrane region" description="Helical" evidence="8">
    <location>
        <begin position="466"/>
        <end position="486"/>
    </location>
</feature>
<evidence type="ECO:0000256" key="5">
    <source>
        <dbReference type="ARBA" id="ARBA00022989"/>
    </source>
</evidence>
<dbReference type="GO" id="GO:0005886">
    <property type="term" value="C:plasma membrane"/>
    <property type="evidence" value="ECO:0007669"/>
    <property type="project" value="UniProtKB-SubCell"/>
</dbReference>
<keyword evidence="7" id="KW-0046">Antibiotic resistance</keyword>
<dbReference type="CDD" id="cd17321">
    <property type="entry name" value="MFS_MMR_MDR_like"/>
    <property type="match status" value="1"/>
</dbReference>
<feature type="transmembrane region" description="Helical" evidence="8">
    <location>
        <begin position="252"/>
        <end position="277"/>
    </location>
</feature>
<keyword evidence="11" id="KW-1185">Reference proteome</keyword>
<evidence type="ECO:0000256" key="6">
    <source>
        <dbReference type="ARBA" id="ARBA00023136"/>
    </source>
</evidence>
<dbReference type="PANTHER" id="PTHR42718:SF49">
    <property type="entry name" value="EXPORT PROTEIN"/>
    <property type="match status" value="1"/>
</dbReference>
<evidence type="ECO:0000259" key="9">
    <source>
        <dbReference type="PROSITE" id="PS50850"/>
    </source>
</evidence>
<accession>A0A239NT64</accession>
<evidence type="ECO:0000256" key="1">
    <source>
        <dbReference type="ARBA" id="ARBA00004651"/>
    </source>
</evidence>
<sequence>MRKWGPLVAVCLGTFMLLIDVTIVVVALPDIADALDASLSELQWMIDVYALALAALLLGAGSAADVIGRRRMYVAGTALFAAASLACGLAPGAGALVAMRAVQGVGATAMFATTLSLLGAAYQGRDRSVALGVWGAVSGAAAALGPVLGGLLTQALDWRWIFYVNLPVSVAAIALTLRVVKESRGHGGARIDWPGTASFTAFAGLLTFAVIRADEAGWASARTAWTFGGAVAALVVFVAVERRAAQPMLDLALFRSPSFTAIMVGALALSGTAFGFLPYTSLWLQTLLGLSPVRGGLVLIPLALAAFVASAVSGRFLHGAPSRLVIGGGMVLIGAGALAQAVLDAGSGWGALTAGLVVAGLGVGLVNPAIAGAALASVPPRRAGMAGGAVNTFRQLGYALGVAVFGTLLSTRMEHSLRDAGAPDPHAAARALAGGGARELLARVPSGRRDAADQALHAAFASGLNAAALAAGAAGLLAGAVVLVLVRERPIGAPAAAPEPVGAVERP</sequence>
<dbReference type="InterPro" id="IPR036259">
    <property type="entry name" value="MFS_trans_sf"/>
</dbReference>
<keyword evidence="4 8" id="KW-0812">Transmembrane</keyword>
<comment type="subcellular location">
    <subcellularLocation>
        <location evidence="1">Cell membrane</location>
        <topology evidence="1">Multi-pass membrane protein</topology>
    </subcellularLocation>
</comment>
<organism evidence="10 11">
    <name type="scientific">Actinacidiphila glaucinigra</name>
    <dbReference type="NCBI Taxonomy" id="235986"/>
    <lineage>
        <taxon>Bacteria</taxon>
        <taxon>Bacillati</taxon>
        <taxon>Actinomycetota</taxon>
        <taxon>Actinomycetes</taxon>
        <taxon>Kitasatosporales</taxon>
        <taxon>Streptomycetaceae</taxon>
        <taxon>Actinacidiphila</taxon>
    </lineage>
</organism>
<feature type="transmembrane region" description="Helical" evidence="8">
    <location>
        <begin position="349"/>
        <end position="375"/>
    </location>
</feature>
<dbReference type="SUPFAM" id="SSF103473">
    <property type="entry name" value="MFS general substrate transporter"/>
    <property type="match status" value="1"/>
</dbReference>
<keyword evidence="3" id="KW-1003">Cell membrane</keyword>
<dbReference type="PRINTS" id="PR01036">
    <property type="entry name" value="TCRTETB"/>
</dbReference>
<feature type="transmembrane region" description="Helical" evidence="8">
    <location>
        <begin position="7"/>
        <end position="28"/>
    </location>
</feature>
<dbReference type="Pfam" id="PF07690">
    <property type="entry name" value="MFS_1"/>
    <property type="match status" value="1"/>
</dbReference>
<protein>
    <submittedName>
        <fullName evidence="10">Drug resistance transporter, EmrB/QacA subfamily</fullName>
    </submittedName>
</protein>
<feature type="transmembrane region" description="Helical" evidence="8">
    <location>
        <begin position="192"/>
        <end position="211"/>
    </location>
</feature>
<feature type="transmembrane region" description="Helical" evidence="8">
    <location>
        <begin position="79"/>
        <end position="99"/>
    </location>
</feature>